<dbReference type="PANTHER" id="PTHR32071">
    <property type="entry name" value="TRANSCRIPTIONAL REGULATORY PROTEIN"/>
    <property type="match status" value="1"/>
</dbReference>
<dbReference type="PROSITE" id="PS50045">
    <property type="entry name" value="SIGMA54_INTERACT_4"/>
    <property type="match status" value="1"/>
</dbReference>
<dbReference type="Pfam" id="PF00158">
    <property type="entry name" value="Sigma54_activat"/>
    <property type="match status" value="1"/>
</dbReference>
<dbReference type="Pfam" id="PF00072">
    <property type="entry name" value="Response_reg"/>
    <property type="match status" value="1"/>
</dbReference>
<reference evidence="11" key="1">
    <citation type="journal article" date="2015" name="Nature">
        <title>Complex archaea that bridge the gap between prokaryotes and eukaryotes.</title>
        <authorList>
            <person name="Spang A."/>
            <person name="Saw J.H."/>
            <person name="Jorgensen S.L."/>
            <person name="Zaremba-Niedzwiedzka K."/>
            <person name="Martijn J."/>
            <person name="Lind A.E."/>
            <person name="van Eijk R."/>
            <person name="Schleper C."/>
            <person name="Guy L."/>
            <person name="Ettema T.J."/>
        </authorList>
    </citation>
    <scope>NUCLEOTIDE SEQUENCE</scope>
</reference>
<dbReference type="SUPFAM" id="SSF46689">
    <property type="entry name" value="Homeodomain-like"/>
    <property type="match status" value="1"/>
</dbReference>
<dbReference type="Gene3D" id="3.40.50.2300">
    <property type="match status" value="1"/>
</dbReference>
<dbReference type="SUPFAM" id="SSF52540">
    <property type="entry name" value="P-loop containing nucleoside triphosphate hydrolases"/>
    <property type="match status" value="1"/>
</dbReference>
<dbReference type="InterPro" id="IPR058031">
    <property type="entry name" value="AAA_lid_NorR"/>
</dbReference>
<feature type="domain" description="Sigma-54 factor interaction" evidence="9">
    <location>
        <begin position="144"/>
        <end position="373"/>
    </location>
</feature>
<keyword evidence="6" id="KW-0238">DNA-binding</keyword>
<keyword evidence="4" id="KW-0902">Two-component regulatory system</keyword>
<dbReference type="InterPro" id="IPR011006">
    <property type="entry name" value="CheY-like_superfamily"/>
</dbReference>
<dbReference type="SMART" id="SM00382">
    <property type="entry name" value="AAA"/>
    <property type="match status" value="1"/>
</dbReference>
<keyword evidence="3" id="KW-0067">ATP-binding</keyword>
<comment type="caution">
    <text evidence="11">The sequence shown here is derived from an EMBL/GenBank/DDBJ whole genome shotgun (WGS) entry which is preliminary data.</text>
</comment>
<dbReference type="SUPFAM" id="SSF52172">
    <property type="entry name" value="CheY-like"/>
    <property type="match status" value="1"/>
</dbReference>
<dbReference type="GO" id="GO:0006355">
    <property type="term" value="P:regulation of DNA-templated transcription"/>
    <property type="evidence" value="ECO:0007669"/>
    <property type="project" value="InterPro"/>
</dbReference>
<evidence type="ECO:0000313" key="11">
    <source>
        <dbReference type="EMBL" id="KKO09945.1"/>
    </source>
</evidence>
<evidence type="ECO:0000256" key="2">
    <source>
        <dbReference type="ARBA" id="ARBA00022741"/>
    </source>
</evidence>
<dbReference type="PROSITE" id="PS00688">
    <property type="entry name" value="SIGMA54_INTERACT_3"/>
    <property type="match status" value="1"/>
</dbReference>
<dbReference type="InterPro" id="IPR001789">
    <property type="entry name" value="Sig_transdc_resp-reg_receiver"/>
</dbReference>
<evidence type="ECO:0000256" key="6">
    <source>
        <dbReference type="ARBA" id="ARBA00023125"/>
    </source>
</evidence>
<evidence type="ECO:0000256" key="5">
    <source>
        <dbReference type="ARBA" id="ARBA00023015"/>
    </source>
</evidence>
<dbReference type="GO" id="GO:0000160">
    <property type="term" value="P:phosphorelay signal transduction system"/>
    <property type="evidence" value="ECO:0007669"/>
    <property type="project" value="UniProtKB-KW"/>
</dbReference>
<dbReference type="PROSITE" id="PS50110">
    <property type="entry name" value="RESPONSE_REGULATORY"/>
    <property type="match status" value="1"/>
</dbReference>
<dbReference type="PANTHER" id="PTHR32071:SF113">
    <property type="entry name" value="ALGINATE BIOSYNTHESIS TRANSCRIPTIONAL REGULATORY PROTEIN ALGB"/>
    <property type="match status" value="1"/>
</dbReference>
<dbReference type="Pfam" id="PF25601">
    <property type="entry name" value="AAA_lid_14"/>
    <property type="match status" value="1"/>
</dbReference>
<dbReference type="FunFam" id="1.10.8.60:FF:000120">
    <property type="entry name" value="Sigma-54-dependent Fis family transcriptional regulator"/>
    <property type="match status" value="1"/>
</dbReference>
<dbReference type="GO" id="GO:0005524">
    <property type="term" value="F:ATP binding"/>
    <property type="evidence" value="ECO:0007669"/>
    <property type="project" value="UniProtKB-KW"/>
</dbReference>
<evidence type="ECO:0000256" key="3">
    <source>
        <dbReference type="ARBA" id="ARBA00022840"/>
    </source>
</evidence>
<dbReference type="AlphaFoldDB" id="A0A0F9W0T9"/>
<dbReference type="CDD" id="cd00009">
    <property type="entry name" value="AAA"/>
    <property type="match status" value="1"/>
</dbReference>
<keyword evidence="5" id="KW-0805">Transcription regulation</keyword>
<dbReference type="InterPro" id="IPR027417">
    <property type="entry name" value="P-loop_NTPase"/>
</dbReference>
<dbReference type="Pfam" id="PF02954">
    <property type="entry name" value="HTH_8"/>
    <property type="match status" value="1"/>
</dbReference>
<dbReference type="InterPro" id="IPR009057">
    <property type="entry name" value="Homeodomain-like_sf"/>
</dbReference>
<feature type="domain" description="Response regulatory" evidence="10">
    <location>
        <begin position="7"/>
        <end position="121"/>
    </location>
</feature>
<dbReference type="InterPro" id="IPR002197">
    <property type="entry name" value="HTH_Fis"/>
</dbReference>
<dbReference type="Gene3D" id="3.40.50.300">
    <property type="entry name" value="P-loop containing nucleotide triphosphate hydrolases"/>
    <property type="match status" value="1"/>
</dbReference>
<dbReference type="EMBL" id="LAZR01000006">
    <property type="protein sequence ID" value="KKO09945.1"/>
    <property type="molecule type" value="Genomic_DNA"/>
</dbReference>
<dbReference type="FunFam" id="3.40.50.300:FF:000006">
    <property type="entry name" value="DNA-binding transcriptional regulator NtrC"/>
    <property type="match status" value="1"/>
</dbReference>
<dbReference type="Gene3D" id="1.10.8.60">
    <property type="match status" value="1"/>
</dbReference>
<evidence type="ECO:0000256" key="1">
    <source>
        <dbReference type="ARBA" id="ARBA00022553"/>
    </source>
</evidence>
<evidence type="ECO:0008006" key="12">
    <source>
        <dbReference type="Google" id="ProtNLM"/>
    </source>
</evidence>
<dbReference type="PROSITE" id="PS00675">
    <property type="entry name" value="SIGMA54_INTERACT_1"/>
    <property type="match status" value="1"/>
</dbReference>
<dbReference type="PROSITE" id="PS00676">
    <property type="entry name" value="SIGMA54_INTERACT_2"/>
    <property type="match status" value="1"/>
</dbReference>
<evidence type="ECO:0000256" key="4">
    <source>
        <dbReference type="ARBA" id="ARBA00023012"/>
    </source>
</evidence>
<evidence type="ECO:0000259" key="10">
    <source>
        <dbReference type="PROSITE" id="PS50110"/>
    </source>
</evidence>
<dbReference type="InterPro" id="IPR025662">
    <property type="entry name" value="Sigma_54_int_dom_ATP-bd_1"/>
</dbReference>
<dbReference type="InterPro" id="IPR025943">
    <property type="entry name" value="Sigma_54_int_dom_ATP-bd_2"/>
</dbReference>
<gene>
    <name evidence="11" type="ORF">LCGC14_0034470</name>
</gene>
<keyword evidence="8" id="KW-0175">Coiled coil</keyword>
<keyword evidence="1" id="KW-0597">Phosphoprotein</keyword>
<dbReference type="InterPro" id="IPR025944">
    <property type="entry name" value="Sigma_54_int_dom_CS"/>
</dbReference>
<name>A0A0F9W0T9_9ZZZZ</name>
<organism evidence="11">
    <name type="scientific">marine sediment metagenome</name>
    <dbReference type="NCBI Taxonomy" id="412755"/>
    <lineage>
        <taxon>unclassified sequences</taxon>
        <taxon>metagenomes</taxon>
        <taxon>ecological metagenomes</taxon>
    </lineage>
</organism>
<evidence type="ECO:0000259" key="9">
    <source>
        <dbReference type="PROSITE" id="PS50045"/>
    </source>
</evidence>
<evidence type="ECO:0000256" key="8">
    <source>
        <dbReference type="SAM" id="Coils"/>
    </source>
</evidence>
<sequence>MEPKHGRILLVDDESAILRTFRYCLEDEGYEVATANSAAQAEAVIRQQVFDLCFLDLRLGQDNGLDVLAHMRINAPWMRVVIVTAHSAVDTAVDAMQAGATDYLVKPCSPDQLRLAAAKQLEVRQLAARLEALEGEVRKQDEGLSSRSPSMMNIFETARQVAVTDANILILGESGTGKGELARAIHKWSKRSKKACVTINCPSLTGDLMESELFGHSRGAFTGANESTLGRVSQADGGTLFLDEVGDFPLAIQPKLLRFIQDKEYERIGDPVTRQANVRILAATNLDLAEMVENGRFREDLFYRLNVITITLLPLRDRTEDILQLAERFLAHFVTEYARPARSFSAESQEALVSYHWPGNIRELRNVIERASIICSDDSVQLSHLGFTKETTSSAPKIGSEMSLIDLEKAHIAAVLANSDTLDQAARTLGIDASTLYRKRKQLGL</sequence>
<dbReference type="Gene3D" id="1.10.10.60">
    <property type="entry name" value="Homeodomain-like"/>
    <property type="match status" value="1"/>
</dbReference>
<dbReference type="InterPro" id="IPR003593">
    <property type="entry name" value="AAA+_ATPase"/>
</dbReference>
<keyword evidence="7" id="KW-0804">Transcription</keyword>
<feature type="coiled-coil region" evidence="8">
    <location>
        <begin position="116"/>
        <end position="143"/>
    </location>
</feature>
<dbReference type="SMART" id="SM00448">
    <property type="entry name" value="REC"/>
    <property type="match status" value="1"/>
</dbReference>
<keyword evidence="2" id="KW-0547">Nucleotide-binding</keyword>
<dbReference type="InterPro" id="IPR002078">
    <property type="entry name" value="Sigma_54_int"/>
</dbReference>
<protein>
    <recommendedName>
        <fullName evidence="12">Sigma-54-dependent Fis family transcriptional regulator</fullName>
    </recommendedName>
</protein>
<proteinExistence type="predicted"/>
<accession>A0A0F9W0T9</accession>
<evidence type="ECO:0000256" key="7">
    <source>
        <dbReference type="ARBA" id="ARBA00023163"/>
    </source>
</evidence>
<dbReference type="GO" id="GO:0043565">
    <property type="term" value="F:sequence-specific DNA binding"/>
    <property type="evidence" value="ECO:0007669"/>
    <property type="project" value="InterPro"/>
</dbReference>